<dbReference type="EC" id="4.3.1.12" evidence="2"/>
<dbReference type="GO" id="GO:0019752">
    <property type="term" value="P:carboxylic acid metabolic process"/>
    <property type="evidence" value="ECO:0007669"/>
    <property type="project" value="UniProtKB-ARBA"/>
</dbReference>
<dbReference type="GO" id="GO:0016491">
    <property type="term" value="F:oxidoreductase activity"/>
    <property type="evidence" value="ECO:0007669"/>
    <property type="project" value="UniProtKB-ARBA"/>
</dbReference>
<comment type="similarity">
    <text evidence="1">Belongs to the ornithine cyclodeaminase/mu-crystallin family.</text>
</comment>
<organism evidence="2">
    <name type="scientific">uncultured Eubacteriales bacterium</name>
    <dbReference type="NCBI Taxonomy" id="172733"/>
    <lineage>
        <taxon>Bacteria</taxon>
        <taxon>Bacillati</taxon>
        <taxon>Bacillota</taxon>
        <taxon>Clostridia</taxon>
        <taxon>Eubacteriales</taxon>
        <taxon>environmental samples</taxon>
    </lineage>
</organism>
<evidence type="ECO:0000313" key="2">
    <source>
        <dbReference type="EMBL" id="SBW10821.1"/>
    </source>
</evidence>
<dbReference type="PIRSF" id="PIRSF001439">
    <property type="entry name" value="CryM"/>
    <property type="match status" value="1"/>
</dbReference>
<dbReference type="EMBL" id="FLUN01000001">
    <property type="protein sequence ID" value="SBW10821.1"/>
    <property type="molecule type" value="Genomic_DNA"/>
</dbReference>
<dbReference type="Pfam" id="PF02423">
    <property type="entry name" value="OCD_Mu_crystall"/>
    <property type="match status" value="1"/>
</dbReference>
<name>A0A212KGQ5_9FIRM</name>
<proteinExistence type="inferred from homology"/>
<dbReference type="InterPro" id="IPR003462">
    <property type="entry name" value="ODC_Mu_crystall"/>
</dbReference>
<dbReference type="FunFam" id="3.40.50.720:FF:000311">
    <property type="entry name" value="Ornithine cyclodeaminase"/>
    <property type="match status" value="1"/>
</dbReference>
<evidence type="ECO:0000256" key="1">
    <source>
        <dbReference type="ARBA" id="ARBA00008903"/>
    </source>
</evidence>
<dbReference type="GO" id="GO:0005737">
    <property type="term" value="C:cytoplasm"/>
    <property type="evidence" value="ECO:0007669"/>
    <property type="project" value="TreeGrafter"/>
</dbReference>
<dbReference type="PANTHER" id="PTHR13812:SF19">
    <property type="entry name" value="KETIMINE REDUCTASE MU-CRYSTALLIN"/>
    <property type="match status" value="1"/>
</dbReference>
<dbReference type="GO" id="GO:0008473">
    <property type="term" value="F:ornithine cyclodeaminase activity"/>
    <property type="evidence" value="ECO:0007669"/>
    <property type="project" value="UniProtKB-EC"/>
</dbReference>
<dbReference type="PANTHER" id="PTHR13812">
    <property type="entry name" value="KETIMINE REDUCTASE MU-CRYSTALLIN"/>
    <property type="match status" value="1"/>
</dbReference>
<dbReference type="InterPro" id="IPR023401">
    <property type="entry name" value="ODC_N"/>
</dbReference>
<sequence>MRIIEAAEVRRRLTMPVCIDLMRAALRSLEEGGYTQPLRSIALLPGGEKFGFMPAWMGDCFGAKVLSAFPQNAGTGYPSHIGYVMLFEAEHGSFLGMADASVITEIRTGAVSGVATALLAHQDAHTLAIIGAGAQGRSHLAAMTLVRDIRSVTVYDQNPQAARRYCEEMGAIYHIPVTSSPTVEEAVRDADIICTLTPSKEPYLEADWVSPGSHINAVGAFTPAAREVTSALVAKSKLYADQTEAMRKECGEYLIPLAEGLIGEEHIVGSLGEVLLGRAPAREREDEITLFDALGLAVEDMACGRWLCMNE</sequence>
<accession>A0A212KGQ5</accession>
<dbReference type="Gene3D" id="3.30.1780.10">
    <property type="entry name" value="ornithine cyclodeaminase, domain 1"/>
    <property type="match status" value="1"/>
</dbReference>
<keyword evidence="2" id="KW-0456">Lyase</keyword>
<reference evidence="2" key="1">
    <citation type="submission" date="2016-04" db="EMBL/GenBank/DDBJ databases">
        <authorList>
            <person name="Evans L.H."/>
            <person name="Alamgir A."/>
            <person name="Owens N."/>
            <person name="Weber N.D."/>
            <person name="Virtaneva K."/>
            <person name="Barbian K."/>
            <person name="Babar A."/>
            <person name="Rosenke K."/>
        </authorList>
    </citation>
    <scope>NUCLEOTIDE SEQUENCE</scope>
    <source>
        <strain evidence="2">86</strain>
    </source>
</reference>
<gene>
    <name evidence="2" type="ORF">KL86CLO1_13069</name>
</gene>
<protein>
    <submittedName>
        <fullName evidence="2">Ornithine cyclodeaminase</fullName>
        <ecNumber evidence="2">4.3.1.12</ecNumber>
    </submittedName>
</protein>
<dbReference type="Gene3D" id="3.40.50.720">
    <property type="entry name" value="NAD(P)-binding Rossmann-like Domain"/>
    <property type="match status" value="1"/>
</dbReference>
<dbReference type="SUPFAM" id="SSF51735">
    <property type="entry name" value="NAD(P)-binding Rossmann-fold domains"/>
    <property type="match status" value="1"/>
</dbReference>
<dbReference type="AlphaFoldDB" id="A0A212KGQ5"/>
<dbReference type="InterPro" id="IPR036291">
    <property type="entry name" value="NAD(P)-bd_dom_sf"/>
</dbReference>